<sequence>MVGVKSATDVVASSQASFLQLTQREAITKDLQRILARHSSDLSSATSGELASFLQDPSTGNVQGVLQGLAADFEGDLKELQEEEKTNKAEYEMLIAADG</sequence>
<dbReference type="AlphaFoldDB" id="A0AA36J2G3"/>
<proteinExistence type="predicted"/>
<comment type="caution">
    <text evidence="2">The sequence shown here is derived from an EMBL/GenBank/DDBJ whole genome shotgun (WGS) entry which is preliminary data.</text>
</comment>
<dbReference type="EMBL" id="CAUJNA010003261">
    <property type="protein sequence ID" value="CAJ1397261.1"/>
    <property type="molecule type" value="Genomic_DNA"/>
</dbReference>
<feature type="coiled-coil region" evidence="1">
    <location>
        <begin position="70"/>
        <end position="97"/>
    </location>
</feature>
<name>A0AA36J2G3_9DINO</name>
<evidence type="ECO:0000313" key="2">
    <source>
        <dbReference type="EMBL" id="CAJ1397261.1"/>
    </source>
</evidence>
<organism evidence="2 3">
    <name type="scientific">Effrenium voratum</name>
    <dbReference type="NCBI Taxonomy" id="2562239"/>
    <lineage>
        <taxon>Eukaryota</taxon>
        <taxon>Sar</taxon>
        <taxon>Alveolata</taxon>
        <taxon>Dinophyceae</taxon>
        <taxon>Suessiales</taxon>
        <taxon>Symbiodiniaceae</taxon>
        <taxon>Effrenium</taxon>
    </lineage>
</organism>
<protein>
    <submittedName>
        <fullName evidence="2">Uncharacterized protein</fullName>
    </submittedName>
</protein>
<evidence type="ECO:0000313" key="3">
    <source>
        <dbReference type="Proteomes" id="UP001178507"/>
    </source>
</evidence>
<keyword evidence="3" id="KW-1185">Reference proteome</keyword>
<evidence type="ECO:0000256" key="1">
    <source>
        <dbReference type="SAM" id="Coils"/>
    </source>
</evidence>
<keyword evidence="1" id="KW-0175">Coiled coil</keyword>
<gene>
    <name evidence="2" type="ORF">EVOR1521_LOCUS21313</name>
</gene>
<dbReference type="Proteomes" id="UP001178507">
    <property type="component" value="Unassembled WGS sequence"/>
</dbReference>
<reference evidence="2" key="1">
    <citation type="submission" date="2023-08" db="EMBL/GenBank/DDBJ databases">
        <authorList>
            <person name="Chen Y."/>
            <person name="Shah S."/>
            <person name="Dougan E. K."/>
            <person name="Thang M."/>
            <person name="Chan C."/>
        </authorList>
    </citation>
    <scope>NUCLEOTIDE SEQUENCE</scope>
</reference>
<accession>A0AA36J2G3</accession>